<organism evidence="2 3">
    <name type="scientific">Plakobranchus ocellatus</name>
    <dbReference type="NCBI Taxonomy" id="259542"/>
    <lineage>
        <taxon>Eukaryota</taxon>
        <taxon>Metazoa</taxon>
        <taxon>Spiralia</taxon>
        <taxon>Lophotrochozoa</taxon>
        <taxon>Mollusca</taxon>
        <taxon>Gastropoda</taxon>
        <taxon>Heterobranchia</taxon>
        <taxon>Euthyneura</taxon>
        <taxon>Panpulmonata</taxon>
        <taxon>Sacoglossa</taxon>
        <taxon>Placobranchoidea</taxon>
        <taxon>Plakobranchidae</taxon>
        <taxon>Plakobranchus</taxon>
    </lineage>
</organism>
<name>A0AAV3ZPQ1_9GAST</name>
<evidence type="ECO:0000256" key="1">
    <source>
        <dbReference type="SAM" id="MobiDB-lite"/>
    </source>
</evidence>
<keyword evidence="3" id="KW-1185">Reference proteome</keyword>
<evidence type="ECO:0000313" key="2">
    <source>
        <dbReference type="EMBL" id="GFN97699.1"/>
    </source>
</evidence>
<dbReference type="AlphaFoldDB" id="A0AAV3ZPQ1"/>
<feature type="region of interest" description="Disordered" evidence="1">
    <location>
        <begin position="194"/>
        <end position="217"/>
    </location>
</feature>
<comment type="caution">
    <text evidence="2">The sequence shown here is derived from an EMBL/GenBank/DDBJ whole genome shotgun (WGS) entry which is preliminary data.</text>
</comment>
<dbReference type="Proteomes" id="UP000735302">
    <property type="component" value="Unassembled WGS sequence"/>
</dbReference>
<proteinExistence type="predicted"/>
<feature type="compositionally biased region" description="Polar residues" evidence="1">
    <location>
        <begin position="68"/>
        <end position="80"/>
    </location>
</feature>
<feature type="region of interest" description="Disordered" evidence="1">
    <location>
        <begin position="59"/>
        <end position="80"/>
    </location>
</feature>
<sequence length="283" mass="31295">MEISQLREGAMEDSHVFKVPSQRKRRPSLYCRETLDGLDDIWTKPKNAATNNLETSTNTKESNLFRPNFNTSTRNIPESNSAFNGYDSKYANENSNKGDSKYSSHTKYLYAVGLLNEFSKHSTSSNQQNLCNESVSFKAKHVETCSNSNQHMSDNSNCPPQTAGHYYNSEDEDMSISPDVLITCDESLAGIDSASSGSDIDWESLTPPAPRSPGDHTVPDLYDLENITPPSDCLTCSYDYLASIQQTLPNGAEDRFGFSTAQHGGANNLSMATVDHIVPDFFI</sequence>
<dbReference type="EMBL" id="BLXT01002806">
    <property type="protein sequence ID" value="GFN97699.1"/>
    <property type="molecule type" value="Genomic_DNA"/>
</dbReference>
<gene>
    <name evidence="2" type="ORF">PoB_002420500</name>
</gene>
<feature type="region of interest" description="Disordered" evidence="1">
    <location>
        <begin position="1"/>
        <end position="23"/>
    </location>
</feature>
<reference evidence="2 3" key="1">
    <citation type="journal article" date="2021" name="Elife">
        <title>Chloroplast acquisition without the gene transfer in kleptoplastic sea slugs, Plakobranchus ocellatus.</title>
        <authorList>
            <person name="Maeda T."/>
            <person name="Takahashi S."/>
            <person name="Yoshida T."/>
            <person name="Shimamura S."/>
            <person name="Takaki Y."/>
            <person name="Nagai Y."/>
            <person name="Toyoda A."/>
            <person name="Suzuki Y."/>
            <person name="Arimoto A."/>
            <person name="Ishii H."/>
            <person name="Satoh N."/>
            <person name="Nishiyama T."/>
            <person name="Hasebe M."/>
            <person name="Maruyama T."/>
            <person name="Minagawa J."/>
            <person name="Obokata J."/>
            <person name="Shigenobu S."/>
        </authorList>
    </citation>
    <scope>NUCLEOTIDE SEQUENCE [LARGE SCALE GENOMIC DNA]</scope>
</reference>
<protein>
    <submittedName>
        <fullName evidence="2">Uncharacterized protein</fullName>
    </submittedName>
</protein>
<accession>A0AAV3ZPQ1</accession>
<evidence type="ECO:0000313" key="3">
    <source>
        <dbReference type="Proteomes" id="UP000735302"/>
    </source>
</evidence>